<gene>
    <name evidence="1" type="ORF">KC660_01215</name>
</gene>
<accession>A0A955L358</accession>
<evidence type="ECO:0000313" key="1">
    <source>
        <dbReference type="EMBL" id="MCA9382008.1"/>
    </source>
</evidence>
<protein>
    <submittedName>
        <fullName evidence="1">Uncharacterized protein</fullName>
    </submittedName>
</protein>
<dbReference type="AlphaFoldDB" id="A0A955L358"/>
<evidence type="ECO:0000313" key="2">
    <source>
        <dbReference type="Proteomes" id="UP000782843"/>
    </source>
</evidence>
<dbReference type="Proteomes" id="UP000782843">
    <property type="component" value="Unassembled WGS sequence"/>
</dbReference>
<organism evidence="1 2">
    <name type="scientific">Candidatus Dojkabacteria bacterium</name>
    <dbReference type="NCBI Taxonomy" id="2099670"/>
    <lineage>
        <taxon>Bacteria</taxon>
        <taxon>Candidatus Dojkabacteria</taxon>
    </lineage>
</organism>
<comment type="caution">
    <text evidence="1">The sequence shown here is derived from an EMBL/GenBank/DDBJ whole genome shotgun (WGS) entry which is preliminary data.</text>
</comment>
<dbReference type="EMBL" id="JAGQLG010000042">
    <property type="protein sequence ID" value="MCA9382008.1"/>
    <property type="molecule type" value="Genomic_DNA"/>
</dbReference>
<reference evidence="1" key="1">
    <citation type="submission" date="2020-04" db="EMBL/GenBank/DDBJ databases">
        <authorList>
            <person name="Zhang T."/>
        </authorList>
    </citation>
    <scope>NUCLEOTIDE SEQUENCE</scope>
    <source>
        <strain evidence="1">HKST-UBA10</strain>
    </source>
</reference>
<sequence length="342" mass="38188">MSGSTEALNLTTTEVATLLRPPHVAQSSGLYEAAVMNYLISKLTASGAICNTIKNGGYPEPVLRSILPSASPELRIKLGLGLGRRTSDTEFFEHWIKTHNHTHRSTAKNAIMFGIEPTQLEQMWSSSKSRLIEFAKKASFTLPFKSLGQTSHDLFSRPHTILRFYDFEIMVTSQPQFIVCGTHSTQLNRIADFRVGEIEVSQELLATSVLNTLAAKLYSEVHPNKRMKGGAPTILRRTNLGKLDIDSLPPYEVFMLDVYGNWIHHENVLNTRIPKYKAILEGVIEMLSQKLSEYSSRSSTVLKPVTPKIAPFIPDKTELAILASDPELKIKPKQLSLFPTEP</sequence>
<reference evidence="1" key="2">
    <citation type="journal article" date="2021" name="Microbiome">
        <title>Successional dynamics and alternative stable states in a saline activated sludge microbial community over 9 years.</title>
        <authorList>
            <person name="Wang Y."/>
            <person name="Ye J."/>
            <person name="Ju F."/>
            <person name="Liu L."/>
            <person name="Boyd J.A."/>
            <person name="Deng Y."/>
            <person name="Parks D.H."/>
            <person name="Jiang X."/>
            <person name="Yin X."/>
            <person name="Woodcroft B.J."/>
            <person name="Tyson G.W."/>
            <person name="Hugenholtz P."/>
            <person name="Polz M.F."/>
            <person name="Zhang T."/>
        </authorList>
    </citation>
    <scope>NUCLEOTIDE SEQUENCE</scope>
    <source>
        <strain evidence="1">HKST-UBA10</strain>
    </source>
</reference>
<name>A0A955L358_9BACT</name>
<proteinExistence type="predicted"/>